<dbReference type="GO" id="GO:0005737">
    <property type="term" value="C:cytoplasm"/>
    <property type="evidence" value="ECO:0007669"/>
    <property type="project" value="TreeGrafter"/>
</dbReference>
<keyword evidence="6" id="KW-1185">Reference proteome</keyword>
<dbReference type="Gene3D" id="1.25.10.10">
    <property type="entry name" value="Leucine-rich Repeat Variant"/>
    <property type="match status" value="1"/>
</dbReference>
<dbReference type="SUPFAM" id="SSF48371">
    <property type="entry name" value="ARM repeat"/>
    <property type="match status" value="1"/>
</dbReference>
<organism evidence="5 6">
    <name type="scientific">Rhizoclosmatium globosum</name>
    <dbReference type="NCBI Taxonomy" id="329046"/>
    <lineage>
        <taxon>Eukaryota</taxon>
        <taxon>Fungi</taxon>
        <taxon>Fungi incertae sedis</taxon>
        <taxon>Chytridiomycota</taxon>
        <taxon>Chytridiomycota incertae sedis</taxon>
        <taxon>Chytridiomycetes</taxon>
        <taxon>Chytridiales</taxon>
        <taxon>Chytriomycetaceae</taxon>
        <taxon>Rhizoclosmatium</taxon>
    </lineage>
</organism>
<dbReference type="InterPro" id="IPR001313">
    <property type="entry name" value="Pumilio_RNA-bd_rpt"/>
</dbReference>
<feature type="repeat" description="Pumilio" evidence="2">
    <location>
        <begin position="721"/>
        <end position="756"/>
    </location>
</feature>
<dbReference type="InterPro" id="IPR033133">
    <property type="entry name" value="PUM-HD"/>
</dbReference>
<dbReference type="PROSITE" id="PS50302">
    <property type="entry name" value="PUM"/>
    <property type="match status" value="3"/>
</dbReference>
<evidence type="ECO:0000256" key="1">
    <source>
        <dbReference type="ARBA" id="ARBA00022737"/>
    </source>
</evidence>
<dbReference type="Proteomes" id="UP000193642">
    <property type="component" value="Unassembled WGS sequence"/>
</dbReference>
<keyword evidence="1" id="KW-0677">Repeat</keyword>
<accession>A0A1Y2CBD8</accession>
<evidence type="ECO:0000256" key="2">
    <source>
        <dbReference type="PROSITE-ProRule" id="PRU00317"/>
    </source>
</evidence>
<feature type="region of interest" description="Disordered" evidence="3">
    <location>
        <begin position="1"/>
        <end position="26"/>
    </location>
</feature>
<dbReference type="PANTHER" id="PTHR12537:SF48">
    <property type="entry name" value="MEIOTIC COILED-COIL PROTEIN 2"/>
    <property type="match status" value="1"/>
</dbReference>
<dbReference type="GO" id="GO:0003730">
    <property type="term" value="F:mRNA 3'-UTR binding"/>
    <property type="evidence" value="ECO:0007669"/>
    <property type="project" value="TreeGrafter"/>
</dbReference>
<dbReference type="Pfam" id="PF00806">
    <property type="entry name" value="PUF"/>
    <property type="match status" value="5"/>
</dbReference>
<protein>
    <submittedName>
        <fullName evidence="5">ARM repeat-containing protein</fullName>
    </submittedName>
</protein>
<name>A0A1Y2CBD8_9FUNG</name>
<feature type="repeat" description="Pumilio" evidence="2">
    <location>
        <begin position="587"/>
        <end position="623"/>
    </location>
</feature>
<comment type="caution">
    <text evidence="5">The sequence shown here is derived from an EMBL/GenBank/DDBJ whole genome shotgun (WGS) entry which is preliminary data.</text>
</comment>
<dbReference type="STRING" id="329046.A0A1Y2CBD8"/>
<gene>
    <name evidence="5" type="ORF">BCR33DRAFT_716916</name>
</gene>
<dbReference type="PANTHER" id="PTHR12537">
    <property type="entry name" value="RNA BINDING PROTEIN PUMILIO-RELATED"/>
    <property type="match status" value="1"/>
</dbReference>
<feature type="domain" description="PUM-HD" evidence="4">
    <location>
        <begin position="482"/>
        <end position="854"/>
    </location>
</feature>
<evidence type="ECO:0000259" key="4">
    <source>
        <dbReference type="PROSITE" id="PS50303"/>
    </source>
</evidence>
<dbReference type="InterPro" id="IPR011989">
    <property type="entry name" value="ARM-like"/>
</dbReference>
<feature type="repeat" description="Pumilio" evidence="2">
    <location>
        <begin position="792"/>
        <end position="828"/>
    </location>
</feature>
<evidence type="ECO:0000256" key="3">
    <source>
        <dbReference type="SAM" id="MobiDB-lite"/>
    </source>
</evidence>
<feature type="region of interest" description="Disordered" evidence="3">
    <location>
        <begin position="337"/>
        <end position="408"/>
    </location>
</feature>
<dbReference type="OrthoDB" id="668540at2759"/>
<sequence>MITTSPSHLNSEAGSPDQTTFSPTNRQNCGILKAPVVADLHTEISSLKSARQTDAFILSLREREIEELKNLLHAKVVNASTEVSGAPYQLLNGKHGLLSSNNDSNDTLVFPESRECRDLEPLLHNVTKLCDSPQLPTQPSKASGTTDGRLLSSLPFQLSESSELVGPGGVEMKRSGGLRLTADSTYDDQYHGSAVDGPAFVSTTEPTFTDNDLQSFRSLSIHTRGFGAAQTDLLGPDPASRSNDNLHRSLETSSIQGFRGDDSPLFHASNLVLRDPSPLGRIGSTTRCSSTSELPSTANASNIWSQYPSSYTLSSSLKNSGSMKDFGQAEMYRQASLNQRGSRGDYPQEDPRSMNRAFADQDPNSRFKGSKFHLDPTSPAYVPSQFRSQNRGNSVTRNNGRETEKGVWDSYPTSRQLSQNAYPEFDEAVGESNFYQISDSDVSPPLTRPYSAHDSGFNQSQMLQNSYIPGGMLIGDTQDYEDFGAYNQDFNEFGDSVHYQVLVEKIIQTNDQPASLHLQQNIKHLSGLIQNPLSDAAVVATAIRSRNLLMDAVRPQALSLMRNRFGNFLMQRCLEFGTREQVKGLVLLMGGHMYPLSCDRFGCHVVQKALDVCEDDVKLSIVTELFRAIPETITHRFACHVWQRVFETKWGTTLSPPTPIALEQFPLTANMVDSTSPAQVQITFSNRSKIVQRVDAALKGQWHLVANDENGSLVVQEIVKEVLVYAADIAKGQWGNWVIQHLLDHGTPADKSHIFKVVARNVTAFVEKVLKSCQRRELFDIVDVVISPVMRETGCPGILEMMNNQYANYVVQHILTLSDPAQRDTCVRLIAPHLPVLRGSKYGQRVAAIVEKHIRTCQQRFGTIINVPNNNIINNLNHFSRSGSNSSTFNSRFSATPSNPLFNNAYNPFEGAPLNNQSMYLQNAQINHTSQHMYGTSPTFRESSLLNQMMPPQPGTANTNEGSNFYAQLHQQHQNSMSDSQFGGW</sequence>
<dbReference type="AlphaFoldDB" id="A0A1Y2CBD8"/>
<dbReference type="PROSITE" id="PS50303">
    <property type="entry name" value="PUM_HD"/>
    <property type="match status" value="1"/>
</dbReference>
<dbReference type="SMART" id="SM00025">
    <property type="entry name" value="Pumilio"/>
    <property type="match status" value="5"/>
</dbReference>
<proteinExistence type="predicted"/>
<evidence type="ECO:0000313" key="5">
    <source>
        <dbReference type="EMBL" id="ORY44361.1"/>
    </source>
</evidence>
<reference evidence="5 6" key="1">
    <citation type="submission" date="2016-07" db="EMBL/GenBank/DDBJ databases">
        <title>Pervasive Adenine N6-methylation of Active Genes in Fungi.</title>
        <authorList>
            <consortium name="DOE Joint Genome Institute"/>
            <person name="Mondo S.J."/>
            <person name="Dannebaum R.O."/>
            <person name="Kuo R.C."/>
            <person name="Labutti K."/>
            <person name="Haridas S."/>
            <person name="Kuo A."/>
            <person name="Salamov A."/>
            <person name="Ahrendt S.R."/>
            <person name="Lipzen A."/>
            <person name="Sullivan W."/>
            <person name="Andreopoulos W.B."/>
            <person name="Clum A."/>
            <person name="Lindquist E."/>
            <person name="Daum C."/>
            <person name="Ramamoorthy G.K."/>
            <person name="Gryganskyi A."/>
            <person name="Culley D."/>
            <person name="Magnuson J.K."/>
            <person name="James T.Y."/>
            <person name="O'Malley M.A."/>
            <person name="Stajich J.E."/>
            <person name="Spatafora J.W."/>
            <person name="Visel A."/>
            <person name="Grigoriev I.V."/>
        </authorList>
    </citation>
    <scope>NUCLEOTIDE SEQUENCE [LARGE SCALE GENOMIC DNA]</scope>
    <source>
        <strain evidence="5 6">JEL800</strain>
    </source>
</reference>
<dbReference type="GO" id="GO:0010608">
    <property type="term" value="P:post-transcriptional regulation of gene expression"/>
    <property type="evidence" value="ECO:0007669"/>
    <property type="project" value="TreeGrafter"/>
</dbReference>
<evidence type="ECO:0000313" key="6">
    <source>
        <dbReference type="Proteomes" id="UP000193642"/>
    </source>
</evidence>
<dbReference type="EMBL" id="MCGO01000022">
    <property type="protein sequence ID" value="ORY44361.1"/>
    <property type="molecule type" value="Genomic_DNA"/>
</dbReference>
<dbReference type="InterPro" id="IPR016024">
    <property type="entry name" value="ARM-type_fold"/>
</dbReference>
<feature type="compositionally biased region" description="Polar residues" evidence="3">
    <location>
        <begin position="385"/>
        <end position="398"/>
    </location>
</feature>